<organism evidence="2 3">
    <name type="scientific">Sparassis crispa</name>
    <dbReference type="NCBI Taxonomy" id="139825"/>
    <lineage>
        <taxon>Eukaryota</taxon>
        <taxon>Fungi</taxon>
        <taxon>Dikarya</taxon>
        <taxon>Basidiomycota</taxon>
        <taxon>Agaricomycotina</taxon>
        <taxon>Agaricomycetes</taxon>
        <taxon>Polyporales</taxon>
        <taxon>Sparassidaceae</taxon>
        <taxon>Sparassis</taxon>
    </lineage>
</organism>
<sequence>MRIPMPRSSRPQRPTQKGCDGSTNIKNNARAPRLQVFSKASPTVSISNTNASCATTACLSPSPVSDMPTNFIPFPSSPIPCPTGRNDVSQKDTHPILRDFYEEELSAAALDAYNDGGASQTVVRNVRKRAKSSLSWSEPSHNSLLQRGENNLYADPGLLIPRRSARRMGQRKLESRSADGGGRKLSILAGGPPQRRARKERRSVSDAQFLAIVHQSIAWRARNIQANLQDAFAAEDIALARRLWLDLVAQGWQPVPFNDQLPCGRRANEIHDASSVPPPTTCLPSAPLATRMPPPYTLTMPQLVAVLTLRHRDRSASRSRSKDEKVELALPARPPSSLSRIVFSE</sequence>
<feature type="compositionally biased region" description="Polar residues" evidence="1">
    <location>
        <begin position="9"/>
        <end position="26"/>
    </location>
</feature>
<protein>
    <submittedName>
        <fullName evidence="2">Uncharacterized protein</fullName>
    </submittedName>
</protein>
<keyword evidence="3" id="KW-1185">Reference proteome</keyword>
<evidence type="ECO:0000256" key="1">
    <source>
        <dbReference type="SAM" id="MobiDB-lite"/>
    </source>
</evidence>
<comment type="caution">
    <text evidence="2">The sequence shown here is derived from an EMBL/GenBank/DDBJ whole genome shotgun (WGS) entry which is preliminary data.</text>
</comment>
<gene>
    <name evidence="2" type="ORF">SCP_0413090</name>
</gene>
<evidence type="ECO:0000313" key="3">
    <source>
        <dbReference type="Proteomes" id="UP000287166"/>
    </source>
</evidence>
<dbReference type="RefSeq" id="XP_027613835.1">
    <property type="nucleotide sequence ID" value="XM_027758034.1"/>
</dbReference>
<accession>A0A401GL99</accession>
<feature type="region of interest" description="Disordered" evidence="1">
    <location>
        <begin position="269"/>
        <end position="288"/>
    </location>
</feature>
<dbReference type="AlphaFoldDB" id="A0A401GL99"/>
<dbReference type="OrthoDB" id="3228154at2759"/>
<feature type="region of interest" description="Disordered" evidence="1">
    <location>
        <begin position="1"/>
        <end position="26"/>
    </location>
</feature>
<dbReference type="Proteomes" id="UP000287166">
    <property type="component" value="Unassembled WGS sequence"/>
</dbReference>
<dbReference type="EMBL" id="BFAD01000004">
    <property type="protein sequence ID" value="GBE82922.1"/>
    <property type="molecule type" value="Genomic_DNA"/>
</dbReference>
<name>A0A401GL99_9APHY</name>
<dbReference type="GeneID" id="38779839"/>
<feature type="region of interest" description="Disordered" evidence="1">
    <location>
        <begin position="166"/>
        <end position="202"/>
    </location>
</feature>
<reference evidence="2 3" key="1">
    <citation type="journal article" date="2018" name="Sci. Rep.">
        <title>Genome sequence of the cauliflower mushroom Sparassis crispa (Hanabiratake) and its association with beneficial usage.</title>
        <authorList>
            <person name="Kiyama R."/>
            <person name="Furutani Y."/>
            <person name="Kawaguchi K."/>
            <person name="Nakanishi T."/>
        </authorList>
    </citation>
    <scope>NUCLEOTIDE SEQUENCE [LARGE SCALE GENOMIC DNA]</scope>
</reference>
<evidence type="ECO:0000313" key="2">
    <source>
        <dbReference type="EMBL" id="GBE82922.1"/>
    </source>
</evidence>
<dbReference type="InParanoid" id="A0A401GL99"/>
<proteinExistence type="predicted"/>